<dbReference type="SUPFAM" id="SSF103473">
    <property type="entry name" value="MFS general substrate transporter"/>
    <property type="match status" value="1"/>
</dbReference>
<comment type="caution">
    <text evidence="2">The sequence shown here is derived from an EMBL/GenBank/DDBJ whole genome shotgun (WGS) entry which is preliminary data.</text>
</comment>
<dbReference type="Gene3D" id="1.20.1250.20">
    <property type="entry name" value="MFS general substrate transporter like domains"/>
    <property type="match status" value="1"/>
</dbReference>
<keyword evidence="3" id="KW-1185">Reference proteome</keyword>
<sequence>MVQLYVPAHMRGRASAVVCFIIYLMGFGLAPALVPIIAGRLSISGSAIGILAVLSGLLAILLVNSTRRAFHKAESEDRKFRA</sequence>
<protein>
    <submittedName>
        <fullName evidence="2">Positive regulator of sigma E activity</fullName>
    </submittedName>
</protein>
<dbReference type="InterPro" id="IPR036259">
    <property type="entry name" value="MFS_trans_sf"/>
</dbReference>
<feature type="transmembrane region" description="Helical" evidence="1">
    <location>
        <begin position="12"/>
        <end position="37"/>
    </location>
</feature>
<keyword evidence="1" id="KW-0812">Transmembrane</keyword>
<evidence type="ECO:0000256" key="1">
    <source>
        <dbReference type="SAM" id="Phobius"/>
    </source>
</evidence>
<evidence type="ECO:0000313" key="3">
    <source>
        <dbReference type="Proteomes" id="UP001267638"/>
    </source>
</evidence>
<feature type="transmembrane region" description="Helical" evidence="1">
    <location>
        <begin position="43"/>
        <end position="63"/>
    </location>
</feature>
<keyword evidence="1" id="KW-0472">Membrane</keyword>
<gene>
    <name evidence="2" type="ORF">J2W40_002552</name>
</gene>
<evidence type="ECO:0000313" key="2">
    <source>
        <dbReference type="EMBL" id="MDR7155716.1"/>
    </source>
</evidence>
<keyword evidence="1" id="KW-1133">Transmembrane helix</keyword>
<dbReference type="Proteomes" id="UP001267638">
    <property type="component" value="Unassembled WGS sequence"/>
</dbReference>
<accession>A0ABU1X3L0</accession>
<reference evidence="2 3" key="1">
    <citation type="submission" date="2023-07" db="EMBL/GenBank/DDBJ databases">
        <title>Sorghum-associated microbial communities from plants grown in Nebraska, USA.</title>
        <authorList>
            <person name="Schachtman D."/>
        </authorList>
    </citation>
    <scope>NUCLEOTIDE SEQUENCE [LARGE SCALE GENOMIC DNA]</scope>
    <source>
        <strain evidence="2 3">4256</strain>
    </source>
</reference>
<dbReference type="RefSeq" id="WP_310225275.1">
    <property type="nucleotide sequence ID" value="NZ_JAVDWV010000011.1"/>
</dbReference>
<organism evidence="2 3">
    <name type="scientific">Sphingobium xenophagum</name>
    <dbReference type="NCBI Taxonomy" id="121428"/>
    <lineage>
        <taxon>Bacteria</taxon>
        <taxon>Pseudomonadati</taxon>
        <taxon>Pseudomonadota</taxon>
        <taxon>Alphaproteobacteria</taxon>
        <taxon>Sphingomonadales</taxon>
        <taxon>Sphingomonadaceae</taxon>
        <taxon>Sphingobium</taxon>
    </lineage>
</organism>
<name>A0ABU1X3L0_SPHXE</name>
<proteinExistence type="predicted"/>
<dbReference type="EMBL" id="JAVDWV010000011">
    <property type="protein sequence ID" value="MDR7155716.1"/>
    <property type="molecule type" value="Genomic_DNA"/>
</dbReference>